<evidence type="ECO:0000313" key="13">
    <source>
        <dbReference type="Proteomes" id="UP000178428"/>
    </source>
</evidence>
<feature type="compositionally biased region" description="Basic residues" evidence="8">
    <location>
        <begin position="397"/>
        <end position="410"/>
    </location>
</feature>
<sequence length="410" mass="46053">MKQSSGFYNLGIAPNILEILGKLGFETPTPIQEKSIPSSIEGKDLVGIAQTGTGKTLAFAIPMIQAALSGKSGLVVLPTRELALQVNKVFDEIGGPFRVKTTVLIGGESIRRQIFSLQRNPHIVIGTPGRIIDHLQQKTVSFRNVKILVLDEADRMLDMGFAPQLKQILQEVPRERQTMLFSATMPQDIFKMAQTYMKLPLRVEIARPGTTVDKVTQELFFVNKPDKPRLLEKILYEYRGSVLVFSRTKFNAQRIAANVRAMGHTAAEIHSNRSLDQRREALDGFRNGKYRVLVATDIAARGIDVKGIELVLNFDLPQSSNDYVHRIGRTARAGGAGHAISFATPDQRNDIRDIERLIRATLPLSKLPELPPARKTDKLPERPERLQRPGRSDSRHVFRRPFKSRSSYRY</sequence>
<dbReference type="Gene3D" id="3.40.50.300">
    <property type="entry name" value="P-loop containing nucleotide triphosphate hydrolases"/>
    <property type="match status" value="2"/>
</dbReference>
<protein>
    <recommendedName>
        <fullName evidence="14">DEAD/DEAH box helicase</fullName>
    </recommendedName>
</protein>
<keyword evidence="1 7" id="KW-0547">Nucleotide-binding</keyword>
<evidence type="ECO:0000256" key="1">
    <source>
        <dbReference type="ARBA" id="ARBA00022741"/>
    </source>
</evidence>
<feature type="short sequence motif" description="Q motif" evidence="6">
    <location>
        <begin position="5"/>
        <end position="33"/>
    </location>
</feature>
<evidence type="ECO:0000259" key="11">
    <source>
        <dbReference type="PROSITE" id="PS51195"/>
    </source>
</evidence>
<gene>
    <name evidence="12" type="ORF">A3J00_01870</name>
</gene>
<dbReference type="GO" id="GO:0005829">
    <property type="term" value="C:cytosol"/>
    <property type="evidence" value="ECO:0007669"/>
    <property type="project" value="TreeGrafter"/>
</dbReference>
<dbReference type="CDD" id="cd18787">
    <property type="entry name" value="SF2_C_DEAD"/>
    <property type="match status" value="1"/>
</dbReference>
<dbReference type="PANTHER" id="PTHR47959">
    <property type="entry name" value="ATP-DEPENDENT RNA HELICASE RHLE-RELATED"/>
    <property type="match status" value="1"/>
</dbReference>
<keyword evidence="3 7" id="KW-0347">Helicase</keyword>
<dbReference type="GO" id="GO:0005524">
    <property type="term" value="F:ATP binding"/>
    <property type="evidence" value="ECO:0007669"/>
    <property type="project" value="UniProtKB-KW"/>
</dbReference>
<dbReference type="InterPro" id="IPR011545">
    <property type="entry name" value="DEAD/DEAH_box_helicase_dom"/>
</dbReference>
<dbReference type="GO" id="GO:0003724">
    <property type="term" value="F:RNA helicase activity"/>
    <property type="evidence" value="ECO:0007669"/>
    <property type="project" value="InterPro"/>
</dbReference>
<dbReference type="GO" id="GO:0016787">
    <property type="term" value="F:hydrolase activity"/>
    <property type="evidence" value="ECO:0007669"/>
    <property type="project" value="UniProtKB-KW"/>
</dbReference>
<evidence type="ECO:0000256" key="6">
    <source>
        <dbReference type="PROSITE-ProRule" id="PRU00552"/>
    </source>
</evidence>
<evidence type="ECO:0000256" key="3">
    <source>
        <dbReference type="ARBA" id="ARBA00022806"/>
    </source>
</evidence>
<comment type="caution">
    <text evidence="12">The sequence shown here is derived from an EMBL/GenBank/DDBJ whole genome shotgun (WGS) entry which is preliminary data.</text>
</comment>
<dbReference type="PROSITE" id="PS00039">
    <property type="entry name" value="DEAD_ATP_HELICASE"/>
    <property type="match status" value="1"/>
</dbReference>
<comment type="similarity">
    <text evidence="5 7">Belongs to the DEAD box helicase family.</text>
</comment>
<dbReference type="InterPro" id="IPR014001">
    <property type="entry name" value="Helicase_ATP-bd"/>
</dbReference>
<dbReference type="EMBL" id="MHMR01000014">
    <property type="protein sequence ID" value="OGZ30871.1"/>
    <property type="molecule type" value="Genomic_DNA"/>
</dbReference>
<dbReference type="InterPro" id="IPR027417">
    <property type="entry name" value="P-loop_NTPase"/>
</dbReference>
<dbReference type="Pfam" id="PF00270">
    <property type="entry name" value="DEAD"/>
    <property type="match status" value="1"/>
</dbReference>
<reference evidence="12 13" key="1">
    <citation type="journal article" date="2016" name="Nat. Commun.">
        <title>Thousands of microbial genomes shed light on interconnected biogeochemical processes in an aquifer system.</title>
        <authorList>
            <person name="Anantharaman K."/>
            <person name="Brown C.T."/>
            <person name="Hug L.A."/>
            <person name="Sharon I."/>
            <person name="Castelle C.J."/>
            <person name="Probst A.J."/>
            <person name="Thomas B.C."/>
            <person name="Singh A."/>
            <person name="Wilkins M.J."/>
            <person name="Karaoz U."/>
            <person name="Brodie E.L."/>
            <person name="Williams K.H."/>
            <person name="Hubbard S.S."/>
            <person name="Banfield J.F."/>
        </authorList>
    </citation>
    <scope>NUCLEOTIDE SEQUENCE [LARGE SCALE GENOMIC DNA]</scope>
</reference>
<dbReference type="STRING" id="1801725.A3J00_01870"/>
<name>A0A1G2EZV6_9BACT</name>
<dbReference type="PANTHER" id="PTHR47959:SF13">
    <property type="entry name" value="ATP-DEPENDENT RNA HELICASE RHLE"/>
    <property type="match status" value="1"/>
</dbReference>
<dbReference type="Proteomes" id="UP000178428">
    <property type="component" value="Unassembled WGS sequence"/>
</dbReference>
<evidence type="ECO:0000256" key="7">
    <source>
        <dbReference type="RuleBase" id="RU000492"/>
    </source>
</evidence>
<dbReference type="CDD" id="cd00268">
    <property type="entry name" value="DEADc"/>
    <property type="match status" value="1"/>
</dbReference>
<evidence type="ECO:0000256" key="2">
    <source>
        <dbReference type="ARBA" id="ARBA00022801"/>
    </source>
</evidence>
<accession>A0A1G2EZV6</accession>
<evidence type="ECO:0000256" key="8">
    <source>
        <dbReference type="SAM" id="MobiDB-lite"/>
    </source>
</evidence>
<dbReference type="PROSITE" id="PS51192">
    <property type="entry name" value="HELICASE_ATP_BIND_1"/>
    <property type="match status" value="1"/>
</dbReference>
<feature type="domain" description="Helicase ATP-binding" evidence="9">
    <location>
        <begin position="36"/>
        <end position="203"/>
    </location>
</feature>
<dbReference type="InterPro" id="IPR044742">
    <property type="entry name" value="DEAD/DEAH_RhlB"/>
</dbReference>
<dbReference type="SMART" id="SM00490">
    <property type="entry name" value="HELICc"/>
    <property type="match status" value="1"/>
</dbReference>
<dbReference type="Pfam" id="PF00271">
    <property type="entry name" value="Helicase_C"/>
    <property type="match status" value="1"/>
</dbReference>
<feature type="domain" description="Helicase C-terminal" evidence="10">
    <location>
        <begin position="230"/>
        <end position="378"/>
    </location>
</feature>
<evidence type="ECO:0008006" key="14">
    <source>
        <dbReference type="Google" id="ProtNLM"/>
    </source>
</evidence>
<feature type="compositionally biased region" description="Basic and acidic residues" evidence="8">
    <location>
        <begin position="372"/>
        <end position="396"/>
    </location>
</feature>
<evidence type="ECO:0000313" key="12">
    <source>
        <dbReference type="EMBL" id="OGZ30871.1"/>
    </source>
</evidence>
<dbReference type="SUPFAM" id="SSF52540">
    <property type="entry name" value="P-loop containing nucleoside triphosphate hydrolases"/>
    <property type="match status" value="1"/>
</dbReference>
<dbReference type="InterPro" id="IPR050079">
    <property type="entry name" value="DEAD_box_RNA_helicase"/>
</dbReference>
<feature type="region of interest" description="Disordered" evidence="8">
    <location>
        <begin position="368"/>
        <end position="410"/>
    </location>
</feature>
<dbReference type="PROSITE" id="PS51195">
    <property type="entry name" value="Q_MOTIF"/>
    <property type="match status" value="1"/>
</dbReference>
<dbReference type="SMART" id="SM00487">
    <property type="entry name" value="DEXDc"/>
    <property type="match status" value="1"/>
</dbReference>
<dbReference type="InterPro" id="IPR001650">
    <property type="entry name" value="Helicase_C-like"/>
</dbReference>
<dbReference type="InterPro" id="IPR000629">
    <property type="entry name" value="RNA-helicase_DEAD-box_CS"/>
</dbReference>
<dbReference type="InterPro" id="IPR014014">
    <property type="entry name" value="RNA_helicase_DEAD_Q_motif"/>
</dbReference>
<dbReference type="GO" id="GO:0003676">
    <property type="term" value="F:nucleic acid binding"/>
    <property type="evidence" value="ECO:0007669"/>
    <property type="project" value="InterPro"/>
</dbReference>
<evidence type="ECO:0000259" key="10">
    <source>
        <dbReference type="PROSITE" id="PS51194"/>
    </source>
</evidence>
<feature type="domain" description="DEAD-box RNA helicase Q" evidence="11">
    <location>
        <begin position="5"/>
        <end position="33"/>
    </location>
</feature>
<organism evidence="12 13">
    <name type="scientific">Candidatus Niyogibacteria bacterium RIFCSPLOWO2_02_FULL_45_13</name>
    <dbReference type="NCBI Taxonomy" id="1801725"/>
    <lineage>
        <taxon>Bacteria</taxon>
        <taxon>Candidatus Niyogiibacteriota</taxon>
    </lineage>
</organism>
<keyword evidence="2 7" id="KW-0378">Hydrolase</keyword>
<evidence type="ECO:0000259" key="9">
    <source>
        <dbReference type="PROSITE" id="PS51192"/>
    </source>
</evidence>
<dbReference type="AlphaFoldDB" id="A0A1G2EZV6"/>
<evidence type="ECO:0000256" key="5">
    <source>
        <dbReference type="ARBA" id="ARBA00038437"/>
    </source>
</evidence>
<proteinExistence type="inferred from homology"/>
<keyword evidence="4 7" id="KW-0067">ATP-binding</keyword>
<dbReference type="PROSITE" id="PS51194">
    <property type="entry name" value="HELICASE_CTER"/>
    <property type="match status" value="1"/>
</dbReference>
<evidence type="ECO:0000256" key="4">
    <source>
        <dbReference type="ARBA" id="ARBA00022840"/>
    </source>
</evidence>